<reference evidence="2 3" key="1">
    <citation type="journal article" date="2013" name="Genome Announc.">
        <title>Complete Genome Sequence of Glaciecola psychrophila Strain 170T.</title>
        <authorList>
            <person name="Yin J."/>
            <person name="Chen J."/>
            <person name="Liu G."/>
            <person name="Yu Y."/>
            <person name="Song L."/>
            <person name="Wang X."/>
            <person name="Qu X."/>
        </authorList>
    </citation>
    <scope>NUCLEOTIDE SEQUENCE [LARGE SCALE GENOMIC DNA]</scope>
    <source>
        <strain evidence="2 3">170</strain>
    </source>
</reference>
<name>K7AHP0_9ALTE</name>
<dbReference type="KEGG" id="gps:C427_0809"/>
<dbReference type="HOGENOM" id="CLU_3293758_0_0_6"/>
<dbReference type="AlphaFoldDB" id="K7AHP0"/>
<accession>K7AHP0</accession>
<keyword evidence="1" id="KW-0472">Membrane</keyword>
<evidence type="ECO:0000256" key="1">
    <source>
        <dbReference type="SAM" id="Phobius"/>
    </source>
</evidence>
<keyword evidence="1" id="KW-1133">Transmembrane helix</keyword>
<gene>
    <name evidence="2" type="ORF">C427_0809</name>
</gene>
<dbReference type="Proteomes" id="UP000011864">
    <property type="component" value="Chromosome"/>
</dbReference>
<keyword evidence="1" id="KW-0812">Transmembrane</keyword>
<dbReference type="EMBL" id="CP003837">
    <property type="protein sequence ID" value="AGH42918.1"/>
    <property type="molecule type" value="Genomic_DNA"/>
</dbReference>
<keyword evidence="3" id="KW-1185">Reference proteome</keyword>
<dbReference type="PATRIC" id="fig|1129794.4.peg.799"/>
<evidence type="ECO:0000313" key="2">
    <source>
        <dbReference type="EMBL" id="AGH42918.1"/>
    </source>
</evidence>
<protein>
    <submittedName>
        <fullName evidence="2">Uncharacterized protein</fullName>
    </submittedName>
</protein>
<feature type="transmembrane region" description="Helical" evidence="1">
    <location>
        <begin position="12"/>
        <end position="31"/>
    </location>
</feature>
<proteinExistence type="predicted"/>
<evidence type="ECO:0000313" key="3">
    <source>
        <dbReference type="Proteomes" id="UP000011864"/>
    </source>
</evidence>
<organism evidence="2 3">
    <name type="scientific">Paraglaciecola psychrophila 170</name>
    <dbReference type="NCBI Taxonomy" id="1129794"/>
    <lineage>
        <taxon>Bacteria</taxon>
        <taxon>Pseudomonadati</taxon>
        <taxon>Pseudomonadota</taxon>
        <taxon>Gammaproteobacteria</taxon>
        <taxon>Alteromonadales</taxon>
        <taxon>Alteromonadaceae</taxon>
        <taxon>Paraglaciecola</taxon>
    </lineage>
</organism>
<sequence>MILNRIFLCKHSSGYLHFVQWLLVILVMMSAPKDKKERAK</sequence>